<dbReference type="InterPro" id="IPR013783">
    <property type="entry name" value="Ig-like_fold"/>
</dbReference>
<feature type="domain" description="Bacterial Ig-like" evidence="2">
    <location>
        <begin position="1005"/>
        <end position="1111"/>
    </location>
</feature>
<organism evidence="3 4">
    <name type="scientific">Bradyrhizobium shewense</name>
    <dbReference type="NCBI Taxonomy" id="1761772"/>
    <lineage>
        <taxon>Bacteria</taxon>
        <taxon>Pseudomonadati</taxon>
        <taxon>Pseudomonadota</taxon>
        <taxon>Alphaproteobacteria</taxon>
        <taxon>Hyphomicrobiales</taxon>
        <taxon>Nitrobacteraceae</taxon>
        <taxon>Bradyrhizobium</taxon>
    </lineage>
</organism>
<dbReference type="InterPro" id="IPR011049">
    <property type="entry name" value="Serralysin-like_metalloprot_C"/>
</dbReference>
<feature type="non-terminal residue" evidence="3">
    <location>
        <position position="1"/>
    </location>
</feature>
<dbReference type="Gene3D" id="2.60.40.10">
    <property type="entry name" value="Immunoglobulins"/>
    <property type="match status" value="16"/>
</dbReference>
<dbReference type="PANTHER" id="PTHR34677:SF3">
    <property type="entry name" value="BACTERIAL IG-LIKE DOMAIN-CONTAINING PROTEIN"/>
    <property type="match status" value="1"/>
</dbReference>
<feature type="domain" description="Bacterial Ig-like" evidence="2">
    <location>
        <begin position="1204"/>
        <end position="1295"/>
    </location>
</feature>
<feature type="domain" description="Bacterial Ig-like" evidence="2">
    <location>
        <begin position="1126"/>
        <end position="1196"/>
    </location>
</feature>
<feature type="region of interest" description="Disordered" evidence="1">
    <location>
        <begin position="1300"/>
        <end position="1325"/>
    </location>
</feature>
<name>A0A1C3VGI5_9BRAD</name>
<dbReference type="PROSITE" id="PS00330">
    <property type="entry name" value="HEMOLYSIN_CALCIUM"/>
    <property type="match status" value="3"/>
</dbReference>
<feature type="domain" description="Bacterial Ig-like" evidence="2">
    <location>
        <begin position="723"/>
        <end position="814"/>
    </location>
</feature>
<feature type="domain" description="Bacterial Ig-like" evidence="2">
    <location>
        <begin position="355"/>
        <end position="446"/>
    </location>
</feature>
<reference evidence="4" key="1">
    <citation type="submission" date="2016-08" db="EMBL/GenBank/DDBJ databases">
        <authorList>
            <person name="Varghese N."/>
            <person name="Submissions Spin"/>
        </authorList>
    </citation>
    <scope>NUCLEOTIDE SEQUENCE [LARGE SCALE GENOMIC DNA]</scope>
    <source>
        <strain evidence="4">ERR11</strain>
    </source>
</reference>
<feature type="domain" description="Bacterial Ig-like" evidence="2">
    <location>
        <begin position="829"/>
        <end position="899"/>
    </location>
</feature>
<keyword evidence="4" id="KW-1185">Reference proteome</keyword>
<feature type="compositionally biased region" description="Low complexity" evidence="1">
    <location>
        <begin position="1308"/>
        <end position="1317"/>
    </location>
</feature>
<dbReference type="PANTHER" id="PTHR34677">
    <property type="match status" value="1"/>
</dbReference>
<dbReference type="NCBIfam" id="NF033510">
    <property type="entry name" value="Ca_tandemer"/>
    <property type="match status" value="14"/>
</dbReference>
<dbReference type="Pfam" id="PF19077">
    <property type="entry name" value="Big_13"/>
    <property type="match status" value="12"/>
</dbReference>
<dbReference type="Gene3D" id="2.150.10.10">
    <property type="entry name" value="Serralysin-like metalloprotease, C-terminal"/>
    <property type="match status" value="3"/>
</dbReference>
<dbReference type="GO" id="GO:0005509">
    <property type="term" value="F:calcium ion binding"/>
    <property type="evidence" value="ECO:0007669"/>
    <property type="project" value="InterPro"/>
</dbReference>
<feature type="domain" description="Bacterial Ig-like" evidence="2">
    <location>
        <begin position="3"/>
        <end position="78"/>
    </location>
</feature>
<proteinExistence type="predicted"/>
<dbReference type="Proteomes" id="UP000199184">
    <property type="component" value="Unassembled WGS sequence"/>
</dbReference>
<evidence type="ECO:0000313" key="3">
    <source>
        <dbReference type="EMBL" id="SCB26745.1"/>
    </source>
</evidence>
<accession>A0A1C3VGI5</accession>
<evidence type="ECO:0000256" key="1">
    <source>
        <dbReference type="SAM" id="MobiDB-lite"/>
    </source>
</evidence>
<feature type="domain" description="Bacterial Ig-like" evidence="2">
    <location>
        <begin position="277"/>
        <end position="347"/>
    </location>
</feature>
<protein>
    <submittedName>
        <fullName evidence="3">Type I secretion C-terminal target domain (VC_A0849 subclass)</fullName>
    </submittedName>
</protein>
<dbReference type="InterPro" id="IPR044016">
    <property type="entry name" value="Big_13"/>
</dbReference>
<sequence>ATDHLTTNPALSGTGLANTVVHFTIDGSPIATTTTADAQGAWSFTPGGLADGLHTIVASQTDIFGNTGSASLSFTLDTTAPAVAITSTGGSTNQASQTITGAVGVADAGATVTILDNATAIGTAIVQGNGSWSTTLTLSNGPNSLTARVSDAAGNVATSGAVVYTLSTTGPTVTEALVADTGASATDHVTANPTVNGTGLANTVVHFTIDGSPIAATVTTDAQGTWSFTPSGLTDGLHTIVASQTDTFGNTGSASLNFTLDTTAPAVAITSAGGPVNQASQTITGTVGVADAGATVTILDGNTAIGTAIVQGNGTWSATVTLNNGLNSLTARVSDAAGNTATSGAVVYTLSTTGPTVTETLVADTGTSATDHVTANPALSGTGLANTVVHFTIDGSPIAATVTTDAQGGWSFTPTGLADGSHTIVASQTDTFGNTGSASLSFTFDTTAPAVAITSAGGPVNQASQTITGTVGVADAGATVTILDGSTTIGTAIMQGNGSWSTTVTLNQGGNSLTARVSDAAGNTATSGAVVYTLSTTGPTVTETLVADTGTSATDHVTANPALSGSGLANTVVHLTIDGVLSTATATTDAQGAWSFTPSGLADGLHTIVASQTDTFGNTGSASLSFTLDTTAPAVAITSAGGPVNQASQTITGTVGVADAGATVTILDGSTAIGTAIVQGNGSWSTTVTLNQGGNSLTARVSDAAGNIATSGAVVYTLSTTGPTVTEALVADTGASATDHVTANPALSGSGLANTVVHFTVDGSPIAATTTTDAQGAWSFTPSGLADGPHTIVASQIDTFGNTGSASLNFTLDTTAPTVAITSAGGPVNQASQTITGTVGVADAGATVTILDGSTAIGTAIVQGNGTWSTTIALNNGLNSLTARVSDAAGNTATSGAVVYTLSTTGPTVTEALVSDTGTSATDHLTTNPALSGTGLANTVVHLTIDGVLSTATATTDAQGTWSFTPSGLADGLHTIVASQTDTFGNIGSASLSFTFDTTAPTGGTPDLTAGSDSGTSATDNLTSATSPSFTVALNPAAAIGDTVQLLLGGSPLAHPVTYVITAADISAGSVSLTVTAGDLGANGAKQVTARFSDVAGNSSTSAALSFTLDTTAPTVAITSAGGPVNQASQTITGTVGVADAGASVTILDGTTTIGTAVVQANGSWSTTVTLNQGGNSLTARVSDAAGNTATSGAVVYTLSTTGPTVTETLVADTGTSATDHVTANPALSGSGLANTVVHLTIDGVLSTATATTDAQGGWSFTPSGLADGLHTIVASQTDTFGNTGSASLSFTLDTTAPTGGTPDLTAGSDTGSSSTDNITSATSPSFTVALNPTDAIGDTVRLLLGGAPLAHPVTHVITAADLTAGNVNLTVTAGDLGADGTKQITAQFSDVAGNSSTSAALSFTLDTTAPAVAITSTGGPVNQASQIITGTVGVADAGASVTILDGSTTIGTAIVQANGTWSATVTLNNGPNSLTARVSDAAGNTAISGAVVYSVGVPGAILGDAGDNTLTGTAGNDAFQGFGGNDTFNGLSGVDRAVYVDATGGITADLTAGTVTGPGVGTDTLVGIEAIQGSNFADHYSAVGFSGNSGVPGTPIGFNGFEGMGGDDIIAGTVNPSGEILTRISYVSATAAVVVDFAAGTANGDASVGNDTFTNANAVIGSAFGDTLRGSDNPNGTFEQYDARAGNDLIDGRGGYDFAVYNNDATTTTGITVNLAAGTVTGDATIGTDTLRSVEAVRGTNFTDTYDATGFSATSTNAGSSGTFNNFEGMGGNDGIIGNGNTRLQYTQSTAGVTVDFLAGTATGDASVGTDTFTGVNAVMGSMFADTFSGSGANENFMGLAGDDFIDGKGGFDTAQYANLTFTTGWISVHLAAGTVTGDASSGTDTLRSIEGIQGTNFTDTYDATNFGVTGAIDPATGLPYTNVGNNGTFNQFEGMGGNDIITGNGNTRLIYTNATGPVTITFALNGWTSTTSGASGTVTGDGSVGTDTFSGVGSVSGSSFADTITGSNNPNNTSEEFAGRGGNDFIDGKTGFDRAFYNNDGSASGIQIDMASGVVTGDAAIGTDTLRSIEAIRGTGFADTYVATNFGVSGANVGDFGTLNEFEGMAGNDTITGNGNTRIAYYNALDGVTVDLAAGNSHGTASGDLAGVGTDTFTGVNAARGSAFADVILGDANANALDGRDGNDRIDGRGGADTLTGGNGADTFVYADGDGADTITDFNRTQGDTIDLTGLSGFFTLADVQSKATVSGGNTIIDVGSGNTLTLIGVTSLQQSDFIFPNATNGTSGSDVLLGTSQADAISGLAGNDRLQGFGGNDLLDGGADFDRAVYTDATGGISVNLAAGTVSGPGVGTDTLVAIEAVVGSDFADTFNATGFAGVTGTPGTPIGFNEFEGRGGNDTILSDVNPLGAALTRASYVGATAGVTVDIAAGTADGDGSVGHDTFVGSGILAVWGSSFADTLFGSNNGFGTIEVFAGFAGNDVIDGRGGFDRVDYNNDPTTTSGITVSLAAGTLTGDATVGSDTLVSIEAARGTNFADTYNAVGFGSTSTNSGSLGTFNEFTGEGGNDIINGNGNTRLGFNNATAGVVVDIAAGTATGDVSVGSDTFTGVNAVMGTMFADSLSGSGINEIFTGLGGNDTIDGRGGFDTASYNNIYLSTGSVTIDMASGTATGDSSIGTDTLRSIEAIQGTVLADTYVATGYGLAGALNVGNNGSFNQFEGLGGDDAITGNGNTRLIYTNATGPVTITFGLNSWTSTTSGASGTVTGDASVGTDSFSGVSSVSGSSFADTITGSNNPNGTAEDFAGRGGNDFIDGKTGFDRAFYNNDGSVSGIQVDMASGVVAGDASIGTDTLRSIEAIRGTNFDDTYVATNFGTSGANAGDFGTLNEFEGMDGNDAITGNGNTRIAFYNALDGVTVDLAAGNSHGTASGDLAGTGTDTFTGVNAVRGSSFADFIFGDAGSNTLDGQAGNDVIQGRGGADTLIGGAGSDQFVFTAISDSTIANHDTISDFVHGADIIDTSAIAGVTSAQGLLSGSAQVAAHSIGWIQSGANTIVYVNNSTTAQNQGSADMEIVLTNVTANILTSQDFLLHI</sequence>
<feature type="domain" description="Bacterial Ig-like" evidence="2">
    <location>
        <begin position="907"/>
        <end position="998"/>
    </location>
</feature>
<dbReference type="InterPro" id="IPR018511">
    <property type="entry name" value="Hemolysin-typ_Ca-bd_CS"/>
</dbReference>
<gene>
    <name evidence="3" type="ORF">GA0061098_1004185</name>
</gene>
<feature type="domain" description="Bacterial Ig-like" evidence="2">
    <location>
        <begin position="171"/>
        <end position="262"/>
    </location>
</feature>
<dbReference type="InterPro" id="IPR001343">
    <property type="entry name" value="Hemolysn_Ca-bd"/>
</dbReference>
<feature type="domain" description="Bacterial Ig-like" evidence="2">
    <location>
        <begin position="1302"/>
        <end position="1408"/>
    </location>
</feature>
<dbReference type="EMBL" id="FMAI01000004">
    <property type="protein sequence ID" value="SCB26745.1"/>
    <property type="molecule type" value="Genomic_DNA"/>
</dbReference>
<feature type="domain" description="Bacterial Ig-like" evidence="2">
    <location>
        <begin position="539"/>
        <end position="630"/>
    </location>
</feature>
<dbReference type="RefSeq" id="WP_091956188.1">
    <property type="nucleotide sequence ID" value="NZ_FMAI01000004.1"/>
</dbReference>
<dbReference type="Pfam" id="PF00353">
    <property type="entry name" value="HemolysinCabind"/>
    <property type="match status" value="8"/>
</dbReference>
<dbReference type="SUPFAM" id="SSF51120">
    <property type="entry name" value="beta-Roll"/>
    <property type="match status" value="3"/>
</dbReference>
<evidence type="ECO:0000313" key="4">
    <source>
        <dbReference type="Proteomes" id="UP000199184"/>
    </source>
</evidence>
<evidence type="ECO:0000259" key="2">
    <source>
        <dbReference type="Pfam" id="PF19077"/>
    </source>
</evidence>